<feature type="chain" id="PRO_5026222430" evidence="4">
    <location>
        <begin position="18"/>
        <end position="257"/>
    </location>
</feature>
<dbReference type="OrthoDB" id="6512986at2759"/>
<dbReference type="SMART" id="SM00131">
    <property type="entry name" value="KU"/>
    <property type="match status" value="1"/>
</dbReference>
<feature type="domain" description="BPTI/Kunitz inhibitor" evidence="5">
    <location>
        <begin position="29"/>
        <end position="81"/>
    </location>
</feature>
<dbReference type="VEuPathDB" id="VectorBase:LOC119167178"/>
<evidence type="ECO:0000256" key="3">
    <source>
        <dbReference type="SAM" id="MobiDB-lite"/>
    </source>
</evidence>
<dbReference type="Pfam" id="PF00014">
    <property type="entry name" value="Kunitz_BPTI"/>
    <property type="match status" value="1"/>
</dbReference>
<evidence type="ECO:0000256" key="2">
    <source>
        <dbReference type="ARBA" id="ARBA00022900"/>
    </source>
</evidence>
<dbReference type="EMBL" id="GIKN01004624">
    <property type="protein sequence ID" value="NIE46897.1"/>
    <property type="molecule type" value="Transcribed_RNA"/>
</dbReference>
<feature type="compositionally biased region" description="Pro residues" evidence="3">
    <location>
        <begin position="107"/>
        <end position="117"/>
    </location>
</feature>
<dbReference type="InterPro" id="IPR050098">
    <property type="entry name" value="TFPI/VKTCI-like"/>
</dbReference>
<dbReference type="PROSITE" id="PS50279">
    <property type="entry name" value="BPTI_KUNITZ_2"/>
    <property type="match status" value="1"/>
</dbReference>
<feature type="signal peptide" evidence="4">
    <location>
        <begin position="1"/>
        <end position="17"/>
    </location>
</feature>
<accession>A0A6G5AA43</accession>
<dbReference type="Gene3D" id="4.10.410.10">
    <property type="entry name" value="Pancreatic trypsin inhibitor Kunitz domain"/>
    <property type="match status" value="1"/>
</dbReference>
<evidence type="ECO:0000256" key="1">
    <source>
        <dbReference type="ARBA" id="ARBA00022690"/>
    </source>
</evidence>
<feature type="region of interest" description="Disordered" evidence="3">
    <location>
        <begin position="82"/>
        <end position="198"/>
    </location>
</feature>
<proteinExistence type="predicted"/>
<feature type="compositionally biased region" description="Low complexity" evidence="3">
    <location>
        <begin position="142"/>
        <end position="151"/>
    </location>
</feature>
<keyword evidence="4" id="KW-0732">Signal</keyword>
<dbReference type="SUPFAM" id="SSF57362">
    <property type="entry name" value="BPTI-like"/>
    <property type="match status" value="1"/>
</dbReference>
<feature type="compositionally biased region" description="Low complexity" evidence="3">
    <location>
        <begin position="97"/>
        <end position="106"/>
    </location>
</feature>
<sequence>MRVFLLPLFAYYNVIFCVPVGAQKGRSVCYTMPSEEDEDCNTDVSKWYYNTAERNCVNFMYGECPAGQNIFDTVESCNAVCQGAGSGPPKPERPSGPIKRPQSPQRPSRPPRPPHLPPSKSRPGRPWNKRPIKKGPGEENETGSSSESTKGPGSGGWRPGKGPHWRPQKPHWPPPRPPKKWPEPPSKKPGPGSCGARMRKKKGCGNFEGMWFNNAPFVTCSRVRQGACPTIGSFFATCEECMGKCYRHRIKQCEYMT</sequence>
<dbReference type="AlphaFoldDB" id="A0A6G5AA43"/>
<evidence type="ECO:0000313" key="6">
    <source>
        <dbReference type="EMBL" id="NIE46897.1"/>
    </source>
</evidence>
<evidence type="ECO:0000259" key="5">
    <source>
        <dbReference type="PROSITE" id="PS50279"/>
    </source>
</evidence>
<organism evidence="6">
    <name type="scientific">Rhipicephalus microplus</name>
    <name type="common">Cattle tick</name>
    <name type="synonym">Boophilus microplus</name>
    <dbReference type="NCBI Taxonomy" id="6941"/>
    <lineage>
        <taxon>Eukaryota</taxon>
        <taxon>Metazoa</taxon>
        <taxon>Ecdysozoa</taxon>
        <taxon>Arthropoda</taxon>
        <taxon>Chelicerata</taxon>
        <taxon>Arachnida</taxon>
        <taxon>Acari</taxon>
        <taxon>Parasitiformes</taxon>
        <taxon>Ixodida</taxon>
        <taxon>Ixodoidea</taxon>
        <taxon>Ixodidae</taxon>
        <taxon>Rhipicephalinae</taxon>
        <taxon>Rhipicephalus</taxon>
        <taxon>Boophilus</taxon>
    </lineage>
</organism>
<dbReference type="InterPro" id="IPR036880">
    <property type="entry name" value="Kunitz_BPTI_sf"/>
</dbReference>
<protein>
    <submittedName>
        <fullName evidence="6">Putative bovine pancreatic trypsin inhibitor</fullName>
    </submittedName>
</protein>
<keyword evidence="2" id="KW-0722">Serine protease inhibitor</keyword>
<evidence type="ECO:0000256" key="4">
    <source>
        <dbReference type="SAM" id="SignalP"/>
    </source>
</evidence>
<keyword evidence="1" id="KW-0646">Protease inhibitor</keyword>
<dbReference type="GO" id="GO:0004867">
    <property type="term" value="F:serine-type endopeptidase inhibitor activity"/>
    <property type="evidence" value="ECO:0007669"/>
    <property type="project" value="UniProtKB-KW"/>
</dbReference>
<reference evidence="6" key="1">
    <citation type="submission" date="2020-03" db="EMBL/GenBank/DDBJ databases">
        <title>A transcriptome and proteome of the tick Rhipicephalus microplus shaped by the genetic composition of its hosts and developmental stage.</title>
        <authorList>
            <person name="Garcia G.R."/>
            <person name="Ribeiro J.M.C."/>
            <person name="Maruyama S.R."/>
            <person name="Gardinasse L.G."/>
            <person name="Nelson K."/>
            <person name="Ferreira B.R."/>
            <person name="Andrade T.G."/>
            <person name="Santos I.K.F.M."/>
        </authorList>
    </citation>
    <scope>NUCLEOTIDE SEQUENCE</scope>
    <source>
        <strain evidence="6">NSGR</strain>
        <tissue evidence="6">Salivary glands</tissue>
    </source>
</reference>
<dbReference type="PANTHER" id="PTHR10083">
    <property type="entry name" value="KUNITZ-TYPE PROTEASE INHIBITOR-RELATED"/>
    <property type="match status" value="1"/>
</dbReference>
<dbReference type="InterPro" id="IPR002223">
    <property type="entry name" value="Kunitz_BPTI"/>
</dbReference>
<name>A0A6G5AA43_RHIMP</name>